<dbReference type="PROSITE" id="PS51257">
    <property type="entry name" value="PROKAR_LIPOPROTEIN"/>
    <property type="match status" value="1"/>
</dbReference>
<dbReference type="AlphaFoldDB" id="A0AAF0K3L1"/>
<keyword evidence="1" id="KW-0812">Transmembrane</keyword>
<name>A0AAF0K3L1_LATSK</name>
<protein>
    <submittedName>
        <fullName evidence="2">Uncharacterized protein</fullName>
    </submittedName>
</protein>
<sequence>MFRSRPAFLLVENIIALTLVLGACWLLTVSLLHLKQQQTLKQQQVAQQAVLAMAAEQLRAHQTVKKRWQMGRTIYTVTANQQKLKVTTKAGESVAINWTTD</sequence>
<dbReference type="RefSeq" id="WP_280102610.1">
    <property type="nucleotide sequence ID" value="NZ_CP122959.1"/>
</dbReference>
<evidence type="ECO:0000313" key="2">
    <source>
        <dbReference type="EMBL" id="WGI18541.1"/>
    </source>
</evidence>
<proteinExistence type="predicted"/>
<dbReference type="Proteomes" id="UP001179858">
    <property type="component" value="Chromosome"/>
</dbReference>
<accession>A0AAF0K3L1</accession>
<evidence type="ECO:0000256" key="1">
    <source>
        <dbReference type="SAM" id="Phobius"/>
    </source>
</evidence>
<organism evidence="2 3">
    <name type="scientific">Latilactobacillus sakei</name>
    <name type="common">Lactobacillus sakei</name>
    <dbReference type="NCBI Taxonomy" id="1599"/>
    <lineage>
        <taxon>Bacteria</taxon>
        <taxon>Bacillati</taxon>
        <taxon>Bacillota</taxon>
        <taxon>Bacilli</taxon>
        <taxon>Lactobacillales</taxon>
        <taxon>Lactobacillaceae</taxon>
        <taxon>Latilactobacillus</taxon>
    </lineage>
</organism>
<keyword evidence="1" id="KW-0472">Membrane</keyword>
<gene>
    <name evidence="2" type="ORF">QBD03_07220</name>
</gene>
<keyword evidence="1" id="KW-1133">Transmembrane helix</keyword>
<evidence type="ECO:0000313" key="3">
    <source>
        <dbReference type="Proteomes" id="UP001179858"/>
    </source>
</evidence>
<dbReference type="EMBL" id="CP122959">
    <property type="protein sequence ID" value="WGI18541.1"/>
    <property type="molecule type" value="Genomic_DNA"/>
</dbReference>
<feature type="transmembrane region" description="Helical" evidence="1">
    <location>
        <begin position="14"/>
        <end position="34"/>
    </location>
</feature>
<reference evidence="2" key="1">
    <citation type="submission" date="2023-04" db="EMBL/GenBank/DDBJ databases">
        <title>Novel strain of Lactilactobacillus sakei and use thereof.</title>
        <authorList>
            <person name="Kim S.Y."/>
        </authorList>
    </citation>
    <scope>NUCLEOTIDE SEQUENCE</scope>
    <source>
        <strain evidence="2">HUP1</strain>
    </source>
</reference>